<dbReference type="GO" id="GO:0003677">
    <property type="term" value="F:DNA binding"/>
    <property type="evidence" value="ECO:0007669"/>
    <property type="project" value="InterPro"/>
</dbReference>
<dbReference type="EMBL" id="FWZT01000041">
    <property type="protein sequence ID" value="SMF82370.1"/>
    <property type="molecule type" value="Genomic_DNA"/>
</dbReference>
<sequence length="434" mass="48009">LKCSDCSESLIVAFSCKCRGFCPSCAGRRMSERAIDLTDDVIPFVPTRHWVLSVPFELRYWMASDDDLLKKVNGIFCAEINNYLRKKGRKLGVRGGETGIVSFLQIAGGALNLNLHYHLLVLDGLYTTEEGGSQIFTRIPGIENDELACVVRGVSRRVIKDLRKTGRLSEGGEEVFIGDDRDEEHEALSHLKRASVSSRIALGARAGLRVRRIGSSFGFEEEIPKSQSYGCVSMNGFSIHAATSIKAHERDRLEKLLRYLGRGPVSHERISLDENGNILYELKSSYDGATHVMFSPMEFIEKLASMIPPPYKHQVNYYGCLSSHSKLRPKIVGSSVVGSTVQDDPLKEGRNSDGVKVESEDGLAPRYIPWAELLKRTFGIDLTVCPCCGGSVRVIAAIMEANAINKILDHVGLGADPPQIGMKIDKEYVYESFC</sequence>
<evidence type="ECO:0000313" key="3">
    <source>
        <dbReference type="EMBL" id="SMF82370.1"/>
    </source>
</evidence>
<dbReference type="Pfam" id="PF04986">
    <property type="entry name" value="Y2_Tnp"/>
    <property type="match status" value="1"/>
</dbReference>
<organism evidence="3 4">
    <name type="scientific">Pseudobacteriovorax antillogorgiicola</name>
    <dbReference type="NCBI Taxonomy" id="1513793"/>
    <lineage>
        <taxon>Bacteria</taxon>
        <taxon>Pseudomonadati</taxon>
        <taxon>Bdellovibrionota</taxon>
        <taxon>Oligoflexia</taxon>
        <taxon>Oligoflexales</taxon>
        <taxon>Pseudobacteriovoracaceae</taxon>
        <taxon>Pseudobacteriovorax</taxon>
    </lineage>
</organism>
<keyword evidence="4" id="KW-1185">Reference proteome</keyword>
<dbReference type="GO" id="GO:0006313">
    <property type="term" value="P:DNA transposition"/>
    <property type="evidence" value="ECO:0007669"/>
    <property type="project" value="InterPro"/>
</dbReference>
<dbReference type="InterPro" id="IPR007069">
    <property type="entry name" value="Transposase_32"/>
</dbReference>
<evidence type="ECO:0000259" key="1">
    <source>
        <dbReference type="Pfam" id="PF04986"/>
    </source>
</evidence>
<protein>
    <submittedName>
        <fullName evidence="3">Transposase zinc-binding domain-containing protein</fullName>
    </submittedName>
</protein>
<feature type="domain" description="Transposase IS801/IS1294" evidence="1">
    <location>
        <begin position="99"/>
        <end position="325"/>
    </location>
</feature>
<gene>
    <name evidence="3" type="ORF">SAMN06296036_1411</name>
</gene>
<accession>A0A1Y6CXY9</accession>
<dbReference type="AlphaFoldDB" id="A0A1Y6CXY9"/>
<dbReference type="Proteomes" id="UP000192907">
    <property type="component" value="Unassembled WGS sequence"/>
</dbReference>
<dbReference type="GO" id="GO:0004803">
    <property type="term" value="F:transposase activity"/>
    <property type="evidence" value="ECO:0007669"/>
    <property type="project" value="InterPro"/>
</dbReference>
<dbReference type="RefSeq" id="WP_143478303.1">
    <property type="nucleotide sequence ID" value="NZ_FWZT01000041.1"/>
</dbReference>
<evidence type="ECO:0000259" key="2">
    <source>
        <dbReference type="Pfam" id="PF14319"/>
    </source>
</evidence>
<name>A0A1Y6CXY9_9BACT</name>
<evidence type="ECO:0000313" key="4">
    <source>
        <dbReference type="Proteomes" id="UP000192907"/>
    </source>
</evidence>
<dbReference type="STRING" id="1513793.SAMN06296036_1411"/>
<proteinExistence type="predicted"/>
<reference evidence="4" key="1">
    <citation type="submission" date="2017-04" db="EMBL/GenBank/DDBJ databases">
        <authorList>
            <person name="Varghese N."/>
            <person name="Submissions S."/>
        </authorList>
    </citation>
    <scope>NUCLEOTIDE SEQUENCE [LARGE SCALE GENOMIC DNA]</scope>
    <source>
        <strain evidence="4">RKEM611</strain>
    </source>
</reference>
<feature type="non-terminal residue" evidence="3">
    <location>
        <position position="1"/>
    </location>
</feature>
<dbReference type="Pfam" id="PF14319">
    <property type="entry name" value="Zn_Tnp_IS91"/>
    <property type="match status" value="1"/>
</dbReference>
<feature type="domain" description="Transposase zinc-binding" evidence="2">
    <location>
        <begin position="2"/>
        <end position="54"/>
    </location>
</feature>
<dbReference type="InterPro" id="IPR026889">
    <property type="entry name" value="Zn_Tnp"/>
</dbReference>